<proteinExistence type="predicted"/>
<accession>A0ABV0NZA8</accession>
<keyword evidence="2" id="KW-1185">Reference proteome</keyword>
<gene>
    <name evidence="1" type="ORF">GOODEAATRI_031765</name>
</gene>
<name>A0ABV0NZA8_9TELE</name>
<protein>
    <submittedName>
        <fullName evidence="1">Uncharacterized protein</fullName>
    </submittedName>
</protein>
<dbReference type="EMBL" id="JAHRIO010055553">
    <property type="protein sequence ID" value="MEQ2176796.1"/>
    <property type="molecule type" value="Genomic_DNA"/>
</dbReference>
<reference evidence="1 2" key="1">
    <citation type="submission" date="2021-06" db="EMBL/GenBank/DDBJ databases">
        <authorList>
            <person name="Palmer J.M."/>
        </authorList>
    </citation>
    <scope>NUCLEOTIDE SEQUENCE [LARGE SCALE GENOMIC DNA]</scope>
    <source>
        <strain evidence="1 2">GA_2019</strain>
        <tissue evidence="1">Muscle</tissue>
    </source>
</reference>
<sequence length="116" mass="13598">MLFFRALCKLVSERPDTWDTYLDAVMFGLRTKKQYRTFSPYFLLFATEAHLPCEVPENILIDNKIEDTLGKVSVLEAIKKRYTIFQLVQKNIKTAQQKYKTTTHKSETFKVGEKVL</sequence>
<evidence type="ECO:0000313" key="1">
    <source>
        <dbReference type="EMBL" id="MEQ2176796.1"/>
    </source>
</evidence>
<organism evidence="1 2">
    <name type="scientific">Goodea atripinnis</name>
    <dbReference type="NCBI Taxonomy" id="208336"/>
    <lineage>
        <taxon>Eukaryota</taxon>
        <taxon>Metazoa</taxon>
        <taxon>Chordata</taxon>
        <taxon>Craniata</taxon>
        <taxon>Vertebrata</taxon>
        <taxon>Euteleostomi</taxon>
        <taxon>Actinopterygii</taxon>
        <taxon>Neopterygii</taxon>
        <taxon>Teleostei</taxon>
        <taxon>Neoteleostei</taxon>
        <taxon>Acanthomorphata</taxon>
        <taxon>Ovalentaria</taxon>
        <taxon>Atherinomorphae</taxon>
        <taxon>Cyprinodontiformes</taxon>
        <taxon>Goodeidae</taxon>
        <taxon>Goodea</taxon>
    </lineage>
</organism>
<comment type="caution">
    <text evidence="1">The sequence shown here is derived from an EMBL/GenBank/DDBJ whole genome shotgun (WGS) entry which is preliminary data.</text>
</comment>
<evidence type="ECO:0000313" key="2">
    <source>
        <dbReference type="Proteomes" id="UP001476798"/>
    </source>
</evidence>
<dbReference type="Proteomes" id="UP001476798">
    <property type="component" value="Unassembled WGS sequence"/>
</dbReference>